<evidence type="ECO:0000256" key="3">
    <source>
        <dbReference type="ARBA" id="ARBA00022750"/>
    </source>
</evidence>
<dbReference type="InterPro" id="IPR000671">
    <property type="entry name" value="Peptidase_A31"/>
</dbReference>
<comment type="similarity">
    <text evidence="1">Belongs to the peptidase A31 family.</text>
</comment>
<dbReference type="EMBL" id="CP096574">
    <property type="protein sequence ID" value="UPU36900.1"/>
    <property type="molecule type" value="Genomic_DNA"/>
</dbReference>
<dbReference type="CDD" id="cd00518">
    <property type="entry name" value="H2MP"/>
    <property type="match status" value="1"/>
</dbReference>
<sequence>MQLPDRRTVVVCIGNELIADDAAGYEVYQRLAPCPARLEYLGVGGIDLLALLDGESDLVVVDAVQLGAPPGTLHVLPWRDIPASGTGVSAHDVGVREAIEIGRILYPERMPDRVTLVGIEGRCFNMTRKFMTAEVTKAIDGAVATVRKLVQGGAHGQGG</sequence>
<dbReference type="RefSeq" id="WP_183349797.1">
    <property type="nucleotide sequence ID" value="NZ_BLXY01000010.1"/>
</dbReference>
<keyword evidence="3" id="KW-0064">Aspartyl protease</keyword>
<reference evidence="5" key="1">
    <citation type="submission" date="2022-04" db="EMBL/GenBank/DDBJ databases">
        <authorList>
            <person name="Liu G."/>
        </authorList>
    </citation>
    <scope>NUCLEOTIDE SEQUENCE</scope>
    <source>
        <strain evidence="5">RG22</strain>
    </source>
</reference>
<dbReference type="NCBIfam" id="TIGR00072">
    <property type="entry name" value="hydrog_prot"/>
    <property type="match status" value="1"/>
</dbReference>
<evidence type="ECO:0000256" key="1">
    <source>
        <dbReference type="ARBA" id="ARBA00006814"/>
    </source>
</evidence>
<dbReference type="Pfam" id="PF01750">
    <property type="entry name" value="HycI"/>
    <property type="match status" value="1"/>
</dbReference>
<evidence type="ECO:0000256" key="2">
    <source>
        <dbReference type="ARBA" id="ARBA00022670"/>
    </source>
</evidence>
<dbReference type="InterPro" id="IPR023430">
    <property type="entry name" value="Pept_HybD-like_dom_sf"/>
</dbReference>
<gene>
    <name evidence="5" type="ORF">M1B72_04100</name>
</gene>
<accession>A0ABY4LHB1</accession>
<protein>
    <submittedName>
        <fullName evidence="5">Hydrogenase maturation protease</fullName>
    </submittedName>
</protein>
<dbReference type="SUPFAM" id="SSF53163">
    <property type="entry name" value="HybD-like"/>
    <property type="match status" value="1"/>
</dbReference>
<dbReference type="Proteomes" id="UP000831485">
    <property type="component" value="Chromosome"/>
</dbReference>
<dbReference type="PANTHER" id="PTHR30302:SF1">
    <property type="entry name" value="HYDROGENASE 2 MATURATION PROTEASE"/>
    <property type="match status" value="1"/>
</dbReference>
<dbReference type="GO" id="GO:0006508">
    <property type="term" value="P:proteolysis"/>
    <property type="evidence" value="ECO:0007669"/>
    <property type="project" value="UniProtKB-KW"/>
</dbReference>
<keyword evidence="6" id="KW-1185">Reference proteome</keyword>
<name>A0ABY4LHB1_9BACT</name>
<dbReference type="GO" id="GO:0008233">
    <property type="term" value="F:peptidase activity"/>
    <property type="evidence" value="ECO:0007669"/>
    <property type="project" value="UniProtKB-KW"/>
</dbReference>
<organism evidence="5 6">
    <name type="scientific">Geomonas paludis</name>
    <dbReference type="NCBI Taxonomy" id="2740185"/>
    <lineage>
        <taxon>Bacteria</taxon>
        <taxon>Pseudomonadati</taxon>
        <taxon>Thermodesulfobacteriota</taxon>
        <taxon>Desulfuromonadia</taxon>
        <taxon>Geobacterales</taxon>
        <taxon>Geobacteraceae</taxon>
        <taxon>Geomonas</taxon>
    </lineage>
</organism>
<dbReference type="PANTHER" id="PTHR30302">
    <property type="entry name" value="HYDROGENASE 1 MATURATION PROTEASE"/>
    <property type="match status" value="1"/>
</dbReference>
<proteinExistence type="inferred from homology"/>
<evidence type="ECO:0000256" key="4">
    <source>
        <dbReference type="ARBA" id="ARBA00022801"/>
    </source>
</evidence>
<dbReference type="PRINTS" id="PR00446">
    <property type="entry name" value="HYDRGNUPTAKE"/>
</dbReference>
<evidence type="ECO:0000313" key="5">
    <source>
        <dbReference type="EMBL" id="UPU36900.1"/>
    </source>
</evidence>
<evidence type="ECO:0000313" key="6">
    <source>
        <dbReference type="Proteomes" id="UP000831485"/>
    </source>
</evidence>
<keyword evidence="2 5" id="KW-0645">Protease</keyword>
<keyword evidence="4" id="KW-0378">Hydrolase</keyword>
<dbReference type="Gene3D" id="3.40.50.1450">
    <property type="entry name" value="HybD-like"/>
    <property type="match status" value="1"/>
</dbReference>